<keyword evidence="2" id="KW-0378">Hydrolase</keyword>
<reference evidence="2 3" key="1">
    <citation type="journal article" date="2016" name="Int. J. Syst. Evol. Microbiol.">
        <title>Polaribacter haliotis sp. nov., isolated from the gut of abalone Haliotis discus hannai.</title>
        <authorList>
            <person name="Kim Y.O."/>
            <person name="Park I.S."/>
            <person name="Park S."/>
            <person name="Nam B.H."/>
            <person name="Park J.M."/>
            <person name="Kim D.G."/>
            <person name="Yoon J.H."/>
        </authorList>
    </citation>
    <scope>NUCLEOTIDE SEQUENCE [LARGE SCALE GENOMIC DNA]</scope>
    <source>
        <strain evidence="2 3">KCTC 52418</strain>
    </source>
</reference>
<sequence length="258" mass="28721">MKKIIKKGKKEGAIIFLHASSSSSSVFNHILNSDEVQQTKIAIDLPGHGNSIEEYKNHEDFTVDFFTEKLIEYINSIEDSILLVGNSLGGHLAIEIANKIHNLKGLLIFGTPPLKKPINFEEAFLPVAALQTFLTENPSNSEIEAAANVAVVNEKCVYTIISDFKNTNSNVRKKVAEDILGNNLANEHEIFTKLQVPKFIIVGDKDPSVNSTYLSQVQKDCEHYCEIIPFENCGHYASLEKPNEFLDAINTISKNVFI</sequence>
<dbReference type="InterPro" id="IPR000073">
    <property type="entry name" value="AB_hydrolase_1"/>
</dbReference>
<dbReference type="SUPFAM" id="SSF53474">
    <property type="entry name" value="alpha/beta-Hydrolases"/>
    <property type="match status" value="1"/>
</dbReference>
<keyword evidence="3" id="KW-1185">Reference proteome</keyword>
<proteinExistence type="predicted"/>
<feature type="domain" description="AB hydrolase-1" evidence="1">
    <location>
        <begin position="14"/>
        <end position="248"/>
    </location>
</feature>
<accession>A0A7L8AHH9</accession>
<name>A0A7L8AHH9_9FLAO</name>
<dbReference type="EMBL" id="CP061813">
    <property type="protein sequence ID" value="QOD61463.1"/>
    <property type="molecule type" value="Genomic_DNA"/>
</dbReference>
<protein>
    <submittedName>
        <fullName evidence="2">Alpha/beta hydrolase</fullName>
    </submittedName>
</protein>
<evidence type="ECO:0000313" key="2">
    <source>
        <dbReference type="EMBL" id="QOD61463.1"/>
    </source>
</evidence>
<dbReference type="KEGG" id="phal:H9I45_03155"/>
<dbReference type="PANTHER" id="PTHR43798">
    <property type="entry name" value="MONOACYLGLYCEROL LIPASE"/>
    <property type="match status" value="1"/>
</dbReference>
<dbReference type="Proteomes" id="UP000516764">
    <property type="component" value="Chromosome"/>
</dbReference>
<evidence type="ECO:0000259" key="1">
    <source>
        <dbReference type="Pfam" id="PF12697"/>
    </source>
</evidence>
<dbReference type="OrthoDB" id="9780932at2"/>
<dbReference type="GO" id="GO:0016020">
    <property type="term" value="C:membrane"/>
    <property type="evidence" value="ECO:0007669"/>
    <property type="project" value="TreeGrafter"/>
</dbReference>
<dbReference type="Gene3D" id="3.40.50.1820">
    <property type="entry name" value="alpha/beta hydrolase"/>
    <property type="match status" value="1"/>
</dbReference>
<dbReference type="RefSeq" id="WP_088353389.1">
    <property type="nucleotide sequence ID" value="NZ_CP061813.1"/>
</dbReference>
<dbReference type="AlphaFoldDB" id="A0A7L8AHH9"/>
<dbReference type="GO" id="GO:0016787">
    <property type="term" value="F:hydrolase activity"/>
    <property type="evidence" value="ECO:0007669"/>
    <property type="project" value="UniProtKB-KW"/>
</dbReference>
<dbReference type="InterPro" id="IPR050266">
    <property type="entry name" value="AB_hydrolase_sf"/>
</dbReference>
<dbReference type="Pfam" id="PF12697">
    <property type="entry name" value="Abhydrolase_6"/>
    <property type="match status" value="1"/>
</dbReference>
<evidence type="ECO:0000313" key="3">
    <source>
        <dbReference type="Proteomes" id="UP000516764"/>
    </source>
</evidence>
<gene>
    <name evidence="2" type="ORF">H9I45_03155</name>
</gene>
<dbReference type="PANTHER" id="PTHR43798:SF33">
    <property type="entry name" value="HYDROLASE, PUTATIVE (AFU_ORTHOLOGUE AFUA_2G14860)-RELATED"/>
    <property type="match status" value="1"/>
</dbReference>
<organism evidence="2 3">
    <name type="scientific">Polaribacter haliotis</name>
    <dbReference type="NCBI Taxonomy" id="1888915"/>
    <lineage>
        <taxon>Bacteria</taxon>
        <taxon>Pseudomonadati</taxon>
        <taxon>Bacteroidota</taxon>
        <taxon>Flavobacteriia</taxon>
        <taxon>Flavobacteriales</taxon>
        <taxon>Flavobacteriaceae</taxon>
    </lineage>
</organism>
<dbReference type="InterPro" id="IPR029058">
    <property type="entry name" value="AB_hydrolase_fold"/>
</dbReference>